<protein>
    <submittedName>
        <fullName evidence="2">Uncharacterized protein LOC114329872</fullName>
    </submittedName>
</protein>
<accession>A0A6P7FGC5</accession>
<feature type="region of interest" description="Disordered" evidence="1">
    <location>
        <begin position="28"/>
        <end position="62"/>
    </location>
</feature>
<sequence length="121" mass="13839">MEHTVEDVSTRLSSLSIVVDDVDERIKGSFSQTQKEEPIPEMQENVETPESSTQTGNNPYPKHVLEDAIRDIMEEAELRRVEFRKLLDEHDALVENLKKMEKENSPAPTFMCNVAHSPIMT</sequence>
<feature type="compositionally biased region" description="Polar residues" evidence="1">
    <location>
        <begin position="45"/>
        <end position="58"/>
    </location>
</feature>
<evidence type="ECO:0000313" key="2">
    <source>
        <dbReference type="RefSeq" id="XP_028134931.1"/>
    </source>
</evidence>
<evidence type="ECO:0000256" key="1">
    <source>
        <dbReference type="SAM" id="MobiDB-lite"/>
    </source>
</evidence>
<gene>
    <name evidence="2" type="primary">LOC114329872</name>
</gene>
<reference evidence="2" key="1">
    <citation type="submission" date="2025-08" db="UniProtKB">
        <authorList>
            <consortium name="RefSeq"/>
        </authorList>
    </citation>
    <scope>IDENTIFICATION</scope>
    <source>
        <tissue evidence="2">Whole insect</tissue>
    </source>
</reference>
<dbReference type="AlphaFoldDB" id="A0A6P7FGC5"/>
<organism evidence="2">
    <name type="scientific">Diabrotica virgifera virgifera</name>
    <name type="common">western corn rootworm</name>
    <dbReference type="NCBI Taxonomy" id="50390"/>
    <lineage>
        <taxon>Eukaryota</taxon>
        <taxon>Metazoa</taxon>
        <taxon>Ecdysozoa</taxon>
        <taxon>Arthropoda</taxon>
        <taxon>Hexapoda</taxon>
        <taxon>Insecta</taxon>
        <taxon>Pterygota</taxon>
        <taxon>Neoptera</taxon>
        <taxon>Endopterygota</taxon>
        <taxon>Coleoptera</taxon>
        <taxon>Polyphaga</taxon>
        <taxon>Cucujiformia</taxon>
        <taxon>Chrysomeloidea</taxon>
        <taxon>Chrysomelidae</taxon>
        <taxon>Galerucinae</taxon>
        <taxon>Diabroticina</taxon>
        <taxon>Diabroticites</taxon>
        <taxon>Diabrotica</taxon>
    </lineage>
</organism>
<dbReference type="RefSeq" id="XP_028134931.1">
    <property type="nucleotide sequence ID" value="XM_028279130.1"/>
</dbReference>
<proteinExistence type="predicted"/>
<dbReference type="InParanoid" id="A0A6P7FGC5"/>
<name>A0A6P7FGC5_DIAVI</name>